<protein>
    <submittedName>
        <fullName evidence="1">DNA-binding FrmR family transcriptional regulator</fullName>
    </submittedName>
</protein>
<evidence type="ECO:0000313" key="1">
    <source>
        <dbReference type="EMBL" id="MBP2018650.1"/>
    </source>
</evidence>
<accession>A0ABS4JT00</accession>
<dbReference type="Proteomes" id="UP001519289">
    <property type="component" value="Unassembled WGS sequence"/>
</dbReference>
<dbReference type="Gene3D" id="1.20.58.1000">
    <property type="entry name" value="Metal-sensitive repressor, helix protomer"/>
    <property type="match status" value="1"/>
</dbReference>
<dbReference type="EMBL" id="JAGGLG010000015">
    <property type="protein sequence ID" value="MBP2018650.1"/>
    <property type="molecule type" value="Genomic_DNA"/>
</dbReference>
<dbReference type="PANTHER" id="PTHR33677">
    <property type="entry name" value="TRANSCRIPTIONAL REPRESSOR FRMR-RELATED"/>
    <property type="match status" value="1"/>
</dbReference>
<sequence>MAEKRPETRVPLVRDKQAILDRLRKIEGQVRGLQRMVEEDRYCVDILNQVAAVEAALNKVGLMLLEGHAKGCMAAAVRRGEGDQAVAELMDVLGRFLK</sequence>
<reference evidence="1 2" key="1">
    <citation type="submission" date="2021-03" db="EMBL/GenBank/DDBJ databases">
        <title>Genomic Encyclopedia of Type Strains, Phase IV (KMG-IV): sequencing the most valuable type-strain genomes for metagenomic binning, comparative biology and taxonomic classification.</title>
        <authorList>
            <person name="Goeker M."/>
        </authorList>
    </citation>
    <scope>NUCLEOTIDE SEQUENCE [LARGE SCALE GENOMIC DNA]</scope>
    <source>
        <strain evidence="1 2">DSM 27138</strain>
    </source>
</reference>
<dbReference type="InterPro" id="IPR038390">
    <property type="entry name" value="Metal_Tscrpt_repr_sf"/>
</dbReference>
<dbReference type="CDD" id="cd10148">
    <property type="entry name" value="CsoR-like_DUF156"/>
    <property type="match status" value="1"/>
</dbReference>
<dbReference type="Pfam" id="PF02583">
    <property type="entry name" value="Trns_repr_metal"/>
    <property type="match status" value="1"/>
</dbReference>
<proteinExistence type="predicted"/>
<comment type="caution">
    <text evidence="1">The sequence shown here is derived from an EMBL/GenBank/DDBJ whole genome shotgun (WGS) entry which is preliminary data.</text>
</comment>
<evidence type="ECO:0000313" key="2">
    <source>
        <dbReference type="Proteomes" id="UP001519289"/>
    </source>
</evidence>
<keyword evidence="1" id="KW-0238">DNA-binding</keyword>
<gene>
    <name evidence="1" type="ORF">J2Z79_002065</name>
</gene>
<dbReference type="RefSeq" id="WP_209466776.1">
    <property type="nucleotide sequence ID" value="NZ_JAGGLG010000015.1"/>
</dbReference>
<name>A0ABS4JT00_9FIRM</name>
<keyword evidence="2" id="KW-1185">Reference proteome</keyword>
<dbReference type="GO" id="GO:0003677">
    <property type="term" value="F:DNA binding"/>
    <property type="evidence" value="ECO:0007669"/>
    <property type="project" value="UniProtKB-KW"/>
</dbReference>
<organism evidence="1 2">
    <name type="scientific">Symbiobacterium terraclitae</name>
    <dbReference type="NCBI Taxonomy" id="557451"/>
    <lineage>
        <taxon>Bacteria</taxon>
        <taxon>Bacillati</taxon>
        <taxon>Bacillota</taxon>
        <taxon>Clostridia</taxon>
        <taxon>Eubacteriales</taxon>
        <taxon>Symbiobacteriaceae</taxon>
        <taxon>Symbiobacterium</taxon>
    </lineage>
</organism>
<dbReference type="PANTHER" id="PTHR33677:SF3">
    <property type="entry name" value="COPPER-SENSING TRANSCRIPTIONAL REPRESSOR RICR"/>
    <property type="match status" value="1"/>
</dbReference>
<dbReference type="InterPro" id="IPR003735">
    <property type="entry name" value="Metal_Tscrpt_repr"/>
</dbReference>